<keyword evidence="6" id="KW-0411">Iron-sulfur</keyword>
<dbReference type="InterPro" id="IPR017900">
    <property type="entry name" value="4Fe4S_Fe_S_CS"/>
</dbReference>
<feature type="transmembrane region" description="Helical" evidence="7">
    <location>
        <begin position="190"/>
        <end position="212"/>
    </location>
</feature>
<feature type="transmembrane region" description="Helical" evidence="7">
    <location>
        <begin position="404"/>
        <end position="427"/>
    </location>
</feature>
<feature type="transmembrane region" description="Helical" evidence="7">
    <location>
        <begin position="164"/>
        <end position="184"/>
    </location>
</feature>
<feature type="transmembrane region" description="Helical" evidence="7">
    <location>
        <begin position="45"/>
        <end position="66"/>
    </location>
</feature>
<keyword evidence="1" id="KW-0813">Transport</keyword>
<comment type="caution">
    <text evidence="9">The sequence shown here is derived from an EMBL/GenBank/DDBJ whole genome shotgun (WGS) entry which is preliminary data.</text>
</comment>
<dbReference type="AlphaFoldDB" id="A0A2R6C5Z2"/>
<feature type="transmembrane region" description="Helical" evidence="7">
    <location>
        <begin position="12"/>
        <end position="33"/>
    </location>
</feature>
<accession>A0A2R6C5Z2</accession>
<feature type="transmembrane region" description="Helical" evidence="7">
    <location>
        <begin position="72"/>
        <end position="91"/>
    </location>
</feature>
<feature type="transmembrane region" description="Helical" evidence="7">
    <location>
        <begin position="219"/>
        <end position="242"/>
    </location>
</feature>
<keyword evidence="2" id="KW-0004">4Fe-4S</keyword>
<keyword evidence="7" id="KW-0812">Transmembrane</keyword>
<dbReference type="Pfam" id="PF00037">
    <property type="entry name" value="Fer4"/>
    <property type="match status" value="1"/>
</dbReference>
<feature type="transmembrane region" description="Helical" evidence="7">
    <location>
        <begin position="448"/>
        <end position="466"/>
    </location>
</feature>
<feature type="transmembrane region" description="Helical" evidence="7">
    <location>
        <begin position="535"/>
        <end position="554"/>
    </location>
</feature>
<reference evidence="9 10" key="1">
    <citation type="submission" date="2017-04" db="EMBL/GenBank/DDBJ databases">
        <title>Novel microbial lineages endemic to geothermal iron-oxide mats fill important gaps in the evolutionary history of Archaea.</title>
        <authorList>
            <person name="Jay Z.J."/>
            <person name="Beam J.P."/>
            <person name="Dlakic M."/>
            <person name="Rusch D.B."/>
            <person name="Kozubal M.A."/>
            <person name="Inskeep W.P."/>
        </authorList>
    </citation>
    <scope>NUCLEOTIDE SEQUENCE [LARGE SCALE GENOMIC DNA]</scope>
    <source>
        <strain evidence="9">BE_D</strain>
    </source>
</reference>
<dbReference type="PANTHER" id="PTHR30176">
    <property type="entry name" value="FERREDOXIN-TYPE PROTEIN NAPH"/>
    <property type="match status" value="1"/>
</dbReference>
<feature type="transmembrane region" description="Helical" evidence="7">
    <location>
        <begin position="574"/>
        <end position="597"/>
    </location>
</feature>
<sequence>MSSVQTGLTPLQIFSVIYITSMMAINFFILGYLLRKEYLNRRGVLLFSSLILYMGVESLALGYIFFYHGTIIIEPILLILASIPLFLSTSVKSEVVRVKKDNMLSFLLAFSVVFDEISMGFLYASAFGPKQFNPFIDAVSNIAFGIMMMADGLFFLLISRTKDIVELSLATFAISMAFLPSLFVELGKEIEFIASIISTVIMIVNVITLYLIAIRRINFNGVLISISLAAFDFFMMLGLSTFASLNDMITISLSIVISMVWYFILILHEFSPRKINYSMKYAFVFLVLINLAELTMGFGESVLGFNITNALFAIQTMSMQTSSMHTMSGMSTSNMSMGMNNMSMMSMQSSMSGMSTSNMSMGMNNMSMNMMSPFSNPFWWLFPMNPLAMGLMFVHATHNVVLNAILTSFMFVMGTTMSPFYVIMMGAEMAFLVYERFKHSKNLGVKRWALVILVGIPLFAVAIPYYTNFYVFGMSGMIFPVALIPFIISLVAVVVAVSLFGRRAYCNAVCMSAHMWTNIFYDQFKPKKSSIVWDYLRWVFLIPMVVAFTLYVAMELKVGTPPNIGMTSLGPLDFYGMFTLNYIWWFLYFLTPVFGAYSCARQGWCGFGTFTGLFNKVMFKVRAKKVETCKSCEAKSCDSACPVKIPISADVLKKGYTNRISCVGCGDCVEACPYENLEIIDITSYFRRGSVTV</sequence>
<organism evidence="9 10">
    <name type="scientific">Candidatus Marsarchaeota G2 archaeon BE_D</name>
    <dbReference type="NCBI Taxonomy" id="1978158"/>
    <lineage>
        <taxon>Archaea</taxon>
        <taxon>Candidatus Marsarchaeota</taxon>
        <taxon>Candidatus Marsarchaeota group 2</taxon>
    </lineage>
</organism>
<gene>
    <name evidence="9" type="ORF">B9Q04_16730</name>
</gene>
<feature type="transmembrane region" description="Helical" evidence="7">
    <location>
        <begin position="248"/>
        <end position="267"/>
    </location>
</feature>
<dbReference type="GO" id="GO:0016491">
    <property type="term" value="F:oxidoreductase activity"/>
    <property type="evidence" value="ECO:0007669"/>
    <property type="project" value="UniProtKB-ARBA"/>
</dbReference>
<evidence type="ECO:0000256" key="2">
    <source>
        <dbReference type="ARBA" id="ARBA00022485"/>
    </source>
</evidence>
<evidence type="ECO:0000256" key="5">
    <source>
        <dbReference type="ARBA" id="ARBA00023004"/>
    </source>
</evidence>
<feature type="transmembrane region" description="Helical" evidence="7">
    <location>
        <begin position="478"/>
        <end position="501"/>
    </location>
</feature>
<dbReference type="InterPro" id="IPR017896">
    <property type="entry name" value="4Fe4S_Fe-S-bd"/>
</dbReference>
<protein>
    <submittedName>
        <fullName evidence="9">4Fe-4S ferredoxin</fullName>
    </submittedName>
</protein>
<dbReference type="Gene3D" id="3.30.70.20">
    <property type="match status" value="1"/>
</dbReference>
<evidence type="ECO:0000256" key="4">
    <source>
        <dbReference type="ARBA" id="ARBA00022982"/>
    </source>
</evidence>
<proteinExistence type="predicted"/>
<feature type="transmembrane region" description="Helical" evidence="7">
    <location>
        <begin position="378"/>
        <end position="398"/>
    </location>
</feature>
<evidence type="ECO:0000256" key="7">
    <source>
        <dbReference type="SAM" id="Phobius"/>
    </source>
</evidence>
<evidence type="ECO:0000313" key="10">
    <source>
        <dbReference type="Proteomes" id="UP000242015"/>
    </source>
</evidence>
<evidence type="ECO:0000256" key="3">
    <source>
        <dbReference type="ARBA" id="ARBA00022723"/>
    </source>
</evidence>
<evidence type="ECO:0000313" key="9">
    <source>
        <dbReference type="EMBL" id="PSO06307.1"/>
    </source>
</evidence>
<dbReference type="GO" id="GO:0005886">
    <property type="term" value="C:plasma membrane"/>
    <property type="evidence" value="ECO:0007669"/>
    <property type="project" value="TreeGrafter"/>
</dbReference>
<keyword evidence="7" id="KW-1133">Transmembrane helix</keyword>
<evidence type="ECO:0000259" key="8">
    <source>
        <dbReference type="PROSITE" id="PS51379"/>
    </source>
</evidence>
<keyword evidence="3" id="KW-0479">Metal-binding</keyword>
<dbReference type="PROSITE" id="PS00198">
    <property type="entry name" value="4FE4S_FER_1"/>
    <property type="match status" value="1"/>
</dbReference>
<dbReference type="PANTHER" id="PTHR30176:SF3">
    <property type="entry name" value="FERREDOXIN-TYPE PROTEIN NAPH"/>
    <property type="match status" value="1"/>
</dbReference>
<dbReference type="GO" id="GO:0046872">
    <property type="term" value="F:metal ion binding"/>
    <property type="evidence" value="ECO:0007669"/>
    <property type="project" value="UniProtKB-KW"/>
</dbReference>
<evidence type="ECO:0000256" key="6">
    <source>
        <dbReference type="ARBA" id="ARBA00023014"/>
    </source>
</evidence>
<dbReference type="Proteomes" id="UP000242015">
    <property type="component" value="Unassembled WGS sequence"/>
</dbReference>
<dbReference type="GO" id="GO:0051539">
    <property type="term" value="F:4 iron, 4 sulfur cluster binding"/>
    <property type="evidence" value="ECO:0007669"/>
    <property type="project" value="UniProtKB-KW"/>
</dbReference>
<keyword evidence="5" id="KW-0408">Iron</keyword>
<feature type="transmembrane region" description="Helical" evidence="7">
    <location>
        <begin position="103"/>
        <end position="126"/>
    </location>
</feature>
<dbReference type="InterPro" id="IPR051684">
    <property type="entry name" value="Electron_Trans/Redox"/>
</dbReference>
<evidence type="ECO:0000256" key="1">
    <source>
        <dbReference type="ARBA" id="ARBA00022448"/>
    </source>
</evidence>
<dbReference type="EMBL" id="NEXF01000533">
    <property type="protein sequence ID" value="PSO06307.1"/>
    <property type="molecule type" value="Genomic_DNA"/>
</dbReference>
<dbReference type="SUPFAM" id="SSF54862">
    <property type="entry name" value="4Fe-4S ferredoxins"/>
    <property type="match status" value="1"/>
</dbReference>
<dbReference type="PROSITE" id="PS51379">
    <property type="entry name" value="4FE4S_FER_2"/>
    <property type="match status" value="1"/>
</dbReference>
<keyword evidence="4" id="KW-0249">Electron transport</keyword>
<name>A0A2R6C5Z2_9ARCH</name>
<keyword evidence="7" id="KW-0472">Membrane</keyword>
<feature type="domain" description="4Fe-4S ferredoxin-type" evidence="8">
    <location>
        <begin position="653"/>
        <end position="682"/>
    </location>
</feature>
<feature type="transmembrane region" description="Helical" evidence="7">
    <location>
        <begin position="138"/>
        <end position="157"/>
    </location>
</feature>